<organism evidence="6 7">
    <name type="scientific">Arachis duranensis</name>
    <name type="common">Wild peanut</name>
    <dbReference type="NCBI Taxonomy" id="130453"/>
    <lineage>
        <taxon>Eukaryota</taxon>
        <taxon>Viridiplantae</taxon>
        <taxon>Streptophyta</taxon>
        <taxon>Embryophyta</taxon>
        <taxon>Tracheophyta</taxon>
        <taxon>Spermatophyta</taxon>
        <taxon>Magnoliopsida</taxon>
        <taxon>eudicotyledons</taxon>
        <taxon>Gunneridae</taxon>
        <taxon>Pentapetalae</taxon>
        <taxon>rosids</taxon>
        <taxon>fabids</taxon>
        <taxon>Fabales</taxon>
        <taxon>Fabaceae</taxon>
        <taxon>Papilionoideae</taxon>
        <taxon>50 kb inversion clade</taxon>
        <taxon>dalbergioids sensu lato</taxon>
        <taxon>Dalbergieae</taxon>
        <taxon>Pterocarpus clade</taxon>
        <taxon>Arachis</taxon>
    </lineage>
</organism>
<dbReference type="GO" id="GO:0008234">
    <property type="term" value="F:cysteine-type peptidase activity"/>
    <property type="evidence" value="ECO:0007669"/>
    <property type="project" value="UniProtKB-KW"/>
</dbReference>
<keyword evidence="3" id="KW-0378">Hydrolase</keyword>
<keyword evidence="4" id="KW-0788">Thiol protease</keyword>
<proteinExistence type="inferred from homology"/>
<comment type="similarity">
    <text evidence="1">Belongs to the peptidase C1 family.</text>
</comment>
<dbReference type="GeneID" id="107460059"/>
<dbReference type="RefSeq" id="XP_052108986.1">
    <property type="nucleotide sequence ID" value="XM_052253026.1"/>
</dbReference>
<dbReference type="Gene3D" id="3.90.70.10">
    <property type="entry name" value="Cysteine proteinases"/>
    <property type="match status" value="1"/>
</dbReference>
<evidence type="ECO:0000256" key="1">
    <source>
        <dbReference type="ARBA" id="ARBA00008455"/>
    </source>
</evidence>
<name>A0A9C6T346_ARADU</name>
<sequence>MTPKRKKTVMNNDINNWKEASEKMRNQKDCLCCWAIVVAAAIESRYNIIDKPSVENITVSPQDLLDNYLTDDQAEQLGKDGTCLEEMGVGPVGPRGCFSARPIEVLRWVIKYGCVEESNSNQFIAKKQCNTPNRKAEFKVGNLEEVSDIWEAVGKQPVIATLLLTQAFYNLKNDSIYKDPIRAKDLKDNSYHSVLVVGRGKKN</sequence>
<evidence type="ECO:0000256" key="2">
    <source>
        <dbReference type="ARBA" id="ARBA00022670"/>
    </source>
</evidence>
<accession>A0A9C6T346</accession>
<feature type="domain" description="Peptidase C1A papain C-terminal" evidence="5">
    <location>
        <begin position="18"/>
        <end position="203"/>
    </location>
</feature>
<evidence type="ECO:0000256" key="3">
    <source>
        <dbReference type="ARBA" id="ARBA00022801"/>
    </source>
</evidence>
<dbReference type="InterPro" id="IPR038765">
    <property type="entry name" value="Papain-like_cys_pep_sf"/>
</dbReference>
<reference evidence="6" key="1">
    <citation type="journal article" date="2016" name="Nat. Genet.">
        <title>The genome sequences of Arachis duranensis and Arachis ipaensis, the diploid ancestors of cultivated peanut.</title>
        <authorList>
            <person name="Bertioli D.J."/>
            <person name="Cannon S.B."/>
            <person name="Froenicke L."/>
            <person name="Huang G."/>
            <person name="Farmer A.D."/>
            <person name="Cannon E.K."/>
            <person name="Liu X."/>
            <person name="Gao D."/>
            <person name="Clevenger J."/>
            <person name="Dash S."/>
            <person name="Ren L."/>
            <person name="Moretzsohn M.C."/>
            <person name="Shirasawa K."/>
            <person name="Huang W."/>
            <person name="Vidigal B."/>
            <person name="Abernathy B."/>
            <person name="Chu Y."/>
            <person name="Niederhuth C.E."/>
            <person name="Umale P."/>
            <person name="Araujo A.C."/>
            <person name="Kozik A."/>
            <person name="Kim K.D."/>
            <person name="Burow M.D."/>
            <person name="Varshney R.K."/>
            <person name="Wang X."/>
            <person name="Zhang X."/>
            <person name="Barkley N."/>
            <person name="Guimaraes P.M."/>
            <person name="Isobe S."/>
            <person name="Guo B."/>
            <person name="Liao B."/>
            <person name="Stalker H.T."/>
            <person name="Schmitz R.J."/>
            <person name="Scheffler B.E."/>
            <person name="Leal-Bertioli S.C."/>
            <person name="Xun X."/>
            <person name="Jackson S.A."/>
            <person name="Michelmore R."/>
            <person name="Ozias-Akins P."/>
        </authorList>
    </citation>
    <scope>NUCLEOTIDE SEQUENCE [LARGE SCALE GENOMIC DNA]</scope>
    <source>
        <strain evidence="6">cv. V14167</strain>
    </source>
</reference>
<protein>
    <submittedName>
        <fullName evidence="7">Uncharacterized protein LOC107460059 isoform X2</fullName>
    </submittedName>
</protein>
<keyword evidence="2" id="KW-0645">Protease</keyword>
<dbReference type="Pfam" id="PF00112">
    <property type="entry name" value="Peptidase_C1"/>
    <property type="match status" value="1"/>
</dbReference>
<dbReference type="GO" id="GO:0006508">
    <property type="term" value="P:proteolysis"/>
    <property type="evidence" value="ECO:0007669"/>
    <property type="project" value="UniProtKB-KW"/>
</dbReference>
<dbReference type="AlphaFoldDB" id="A0A9C6T346"/>
<evidence type="ECO:0000313" key="7">
    <source>
        <dbReference type="RefSeq" id="XP_052108986.1"/>
    </source>
</evidence>
<dbReference type="PANTHER" id="PTHR12411">
    <property type="entry name" value="CYSTEINE PROTEASE FAMILY C1-RELATED"/>
    <property type="match status" value="1"/>
</dbReference>
<dbReference type="InterPro" id="IPR000668">
    <property type="entry name" value="Peptidase_C1A_C"/>
</dbReference>
<evidence type="ECO:0000313" key="6">
    <source>
        <dbReference type="Proteomes" id="UP000515211"/>
    </source>
</evidence>
<reference evidence="7" key="2">
    <citation type="submission" date="2025-08" db="UniProtKB">
        <authorList>
            <consortium name="RefSeq"/>
        </authorList>
    </citation>
    <scope>IDENTIFICATION</scope>
    <source>
        <tissue evidence="7">Whole plant</tissue>
    </source>
</reference>
<evidence type="ECO:0000259" key="5">
    <source>
        <dbReference type="Pfam" id="PF00112"/>
    </source>
</evidence>
<dbReference type="InterPro" id="IPR013128">
    <property type="entry name" value="Peptidase_C1A"/>
</dbReference>
<evidence type="ECO:0000256" key="4">
    <source>
        <dbReference type="ARBA" id="ARBA00022807"/>
    </source>
</evidence>
<dbReference type="Proteomes" id="UP000515211">
    <property type="component" value="Chromosome 8"/>
</dbReference>
<keyword evidence="6" id="KW-1185">Reference proteome</keyword>
<gene>
    <name evidence="7" type="primary">LOC107460059</name>
</gene>
<dbReference type="SUPFAM" id="SSF54001">
    <property type="entry name" value="Cysteine proteinases"/>
    <property type="match status" value="1"/>
</dbReference>